<feature type="domain" description="Acyltransferase 3" evidence="8">
    <location>
        <begin position="7"/>
        <end position="343"/>
    </location>
</feature>
<protein>
    <submittedName>
        <fullName evidence="9">Acyltransferase</fullName>
        <ecNumber evidence="9">2.3.1.-</ecNumber>
    </submittedName>
</protein>
<keyword evidence="10" id="KW-1185">Reference proteome</keyword>
<evidence type="ECO:0000259" key="8">
    <source>
        <dbReference type="Pfam" id="PF01757"/>
    </source>
</evidence>
<dbReference type="PANTHER" id="PTHR40074:SF2">
    <property type="entry name" value="O-ACETYLTRANSFERASE WECH"/>
    <property type="match status" value="1"/>
</dbReference>
<dbReference type="PANTHER" id="PTHR40074">
    <property type="entry name" value="O-ACETYLTRANSFERASE WECH"/>
    <property type="match status" value="1"/>
</dbReference>
<evidence type="ECO:0000256" key="2">
    <source>
        <dbReference type="ARBA" id="ARBA00007400"/>
    </source>
</evidence>
<comment type="subcellular location">
    <subcellularLocation>
        <location evidence="1">Cell membrane</location>
        <topology evidence="1">Multi-pass membrane protein</topology>
    </subcellularLocation>
</comment>
<dbReference type="GO" id="GO:0016746">
    <property type="term" value="F:acyltransferase activity"/>
    <property type="evidence" value="ECO:0007669"/>
    <property type="project" value="UniProtKB-KW"/>
</dbReference>
<keyword evidence="4 7" id="KW-0812">Transmembrane</keyword>
<dbReference type="Pfam" id="PF01757">
    <property type="entry name" value="Acyl_transf_3"/>
    <property type="match status" value="1"/>
</dbReference>
<dbReference type="RefSeq" id="WP_116443799.1">
    <property type="nucleotide sequence ID" value="NZ_JBBMER010000002.1"/>
</dbReference>
<comment type="similarity">
    <text evidence="2">Belongs to the acyltransferase 3 family.</text>
</comment>
<dbReference type="InterPro" id="IPR002656">
    <property type="entry name" value="Acyl_transf_3_dom"/>
</dbReference>
<evidence type="ECO:0000313" key="10">
    <source>
        <dbReference type="Proteomes" id="UP001442364"/>
    </source>
</evidence>
<gene>
    <name evidence="9" type="ORF">WMO14_03170</name>
</gene>
<organism evidence="9 10">
    <name type="scientific">[Lactobacillus] rogosae</name>
    <dbReference type="NCBI Taxonomy" id="706562"/>
    <lineage>
        <taxon>Bacteria</taxon>
        <taxon>Bacillati</taxon>
        <taxon>Bacillota</taxon>
        <taxon>Clostridia</taxon>
        <taxon>Lachnospirales</taxon>
        <taxon>Lachnospiraceae</taxon>
        <taxon>Lachnospira</taxon>
    </lineage>
</organism>
<comment type="caution">
    <text evidence="9">The sequence shown here is derived from an EMBL/GenBank/DDBJ whole genome shotgun (WGS) entry which is preliminary data.</text>
</comment>
<feature type="transmembrane region" description="Helical" evidence="7">
    <location>
        <begin position="321"/>
        <end position="347"/>
    </location>
</feature>
<evidence type="ECO:0000313" key="9">
    <source>
        <dbReference type="EMBL" id="MEQ2378887.1"/>
    </source>
</evidence>
<evidence type="ECO:0000256" key="5">
    <source>
        <dbReference type="ARBA" id="ARBA00022989"/>
    </source>
</evidence>
<reference evidence="9 10" key="1">
    <citation type="submission" date="2024-03" db="EMBL/GenBank/DDBJ databases">
        <title>Human intestinal bacterial collection.</title>
        <authorList>
            <person name="Pauvert C."/>
            <person name="Hitch T.C.A."/>
            <person name="Clavel T."/>
        </authorList>
    </citation>
    <scope>NUCLEOTIDE SEQUENCE [LARGE SCALE GENOMIC DNA]</scope>
    <source>
        <strain evidence="9 10">CLA-AA-H255</strain>
    </source>
</reference>
<keyword evidence="5 7" id="KW-1133">Transmembrane helix</keyword>
<keyword evidence="9" id="KW-0808">Transferase</keyword>
<keyword evidence="9" id="KW-0012">Acyltransferase</keyword>
<accession>A0ABV1BT02</accession>
<feature type="transmembrane region" description="Helical" evidence="7">
    <location>
        <begin position="228"/>
        <end position="247"/>
    </location>
</feature>
<feature type="transmembrane region" description="Helical" evidence="7">
    <location>
        <begin position="259"/>
        <end position="280"/>
    </location>
</feature>
<name>A0ABV1BT02_9FIRM</name>
<evidence type="ECO:0000256" key="7">
    <source>
        <dbReference type="SAM" id="Phobius"/>
    </source>
</evidence>
<feature type="transmembrane region" description="Helical" evidence="7">
    <location>
        <begin position="197"/>
        <end position="216"/>
    </location>
</feature>
<sequence>MKNRIVKLDIARTFAILCVILCHCSEMTYFNDMVVLKNLKITSRIFMMGTFTIGRFGVSIFLYLSGVLLLRKVIEKDEDIFKFYKKNLLPLIAVNEVWLIIYKIYEVFVLKQVFNFVDFIKELLLFKNSSMTNMWYMPMIIGIYIGVPFLAKIVKTFSFKSILPIMTATFIFCYIEPLLNVIARISNNGQTFGSEMSIPYMGAIYGLYLLVGYYIYDNQVKIKKIRNWHLILTAILSYVVIMCFEVYSLSDKSHYIYKVWYDFPFLLICTACLFTLFTRIDDNVINERISNIFTYISRISMGIYFVHIIVIMTKIKYMGQIFASLSLETAFLTIITIVLSAVIVGVLSRNKYVARYIFLIKH</sequence>
<feature type="transmembrane region" description="Helical" evidence="7">
    <location>
        <begin position="134"/>
        <end position="151"/>
    </location>
</feature>
<proteinExistence type="inferred from homology"/>
<feature type="transmembrane region" description="Helical" evidence="7">
    <location>
        <begin position="292"/>
        <end position="315"/>
    </location>
</feature>
<evidence type="ECO:0000256" key="1">
    <source>
        <dbReference type="ARBA" id="ARBA00004651"/>
    </source>
</evidence>
<evidence type="ECO:0000256" key="3">
    <source>
        <dbReference type="ARBA" id="ARBA00022475"/>
    </source>
</evidence>
<dbReference type="EC" id="2.3.1.-" evidence="9"/>
<dbReference type="EMBL" id="JBBMER010000002">
    <property type="protein sequence ID" value="MEQ2378887.1"/>
    <property type="molecule type" value="Genomic_DNA"/>
</dbReference>
<feature type="transmembrane region" description="Helical" evidence="7">
    <location>
        <begin position="163"/>
        <end position="185"/>
    </location>
</feature>
<keyword evidence="3" id="KW-1003">Cell membrane</keyword>
<evidence type="ECO:0000256" key="4">
    <source>
        <dbReference type="ARBA" id="ARBA00022692"/>
    </source>
</evidence>
<feature type="transmembrane region" description="Helical" evidence="7">
    <location>
        <begin position="48"/>
        <end position="70"/>
    </location>
</feature>
<feature type="transmembrane region" description="Helical" evidence="7">
    <location>
        <begin position="91"/>
        <end position="114"/>
    </location>
</feature>
<dbReference type="Proteomes" id="UP001442364">
    <property type="component" value="Unassembled WGS sequence"/>
</dbReference>
<keyword evidence="6 7" id="KW-0472">Membrane</keyword>
<evidence type="ECO:0000256" key="6">
    <source>
        <dbReference type="ARBA" id="ARBA00023136"/>
    </source>
</evidence>